<dbReference type="EMBL" id="JAVDYG010000001">
    <property type="protein sequence ID" value="MDR7360465.1"/>
    <property type="molecule type" value="Genomic_DNA"/>
</dbReference>
<keyword evidence="7" id="KW-1185">Reference proteome</keyword>
<keyword evidence="3" id="KW-0720">Serine protease</keyword>
<evidence type="ECO:0000256" key="1">
    <source>
        <dbReference type="ARBA" id="ARBA00007664"/>
    </source>
</evidence>
<dbReference type="PANTHER" id="PTHR24276:SF98">
    <property type="entry name" value="FI18310P1-RELATED"/>
    <property type="match status" value="1"/>
</dbReference>
<organism evidence="6 7">
    <name type="scientific">Nocardioides marmoribigeumensis</name>
    <dbReference type="NCBI Taxonomy" id="433649"/>
    <lineage>
        <taxon>Bacteria</taxon>
        <taxon>Bacillati</taxon>
        <taxon>Actinomycetota</taxon>
        <taxon>Actinomycetes</taxon>
        <taxon>Propionibacteriales</taxon>
        <taxon>Nocardioidaceae</taxon>
        <taxon>Nocardioides</taxon>
    </lineage>
</organism>
<protein>
    <submittedName>
        <fullName evidence="6">Trypsin</fullName>
        <ecNumber evidence="6">3.4.21.4</ecNumber>
    </submittedName>
</protein>
<dbReference type="PANTHER" id="PTHR24276">
    <property type="entry name" value="POLYSERASE-RELATED"/>
    <property type="match status" value="1"/>
</dbReference>
<dbReference type="PROSITE" id="PS50240">
    <property type="entry name" value="TRYPSIN_DOM"/>
    <property type="match status" value="1"/>
</dbReference>
<accession>A0ABU2BPB7</accession>
<dbReference type="PRINTS" id="PR00722">
    <property type="entry name" value="CHYMOTRYPSIN"/>
</dbReference>
<dbReference type="InterPro" id="IPR001254">
    <property type="entry name" value="Trypsin_dom"/>
</dbReference>
<proteinExistence type="inferred from homology"/>
<evidence type="ECO:0000256" key="4">
    <source>
        <dbReference type="SAM" id="SignalP"/>
    </source>
</evidence>
<evidence type="ECO:0000259" key="5">
    <source>
        <dbReference type="PROSITE" id="PS50240"/>
    </source>
</evidence>
<feature type="domain" description="Peptidase S1" evidence="5">
    <location>
        <begin position="31"/>
        <end position="266"/>
    </location>
</feature>
<dbReference type="SMART" id="SM00020">
    <property type="entry name" value="Tryp_SPc"/>
    <property type="match status" value="1"/>
</dbReference>
<feature type="signal peptide" evidence="4">
    <location>
        <begin position="1"/>
        <end position="17"/>
    </location>
</feature>
<dbReference type="Gene3D" id="2.40.10.10">
    <property type="entry name" value="Trypsin-like serine proteases"/>
    <property type="match status" value="1"/>
</dbReference>
<keyword evidence="4" id="KW-0732">Signal</keyword>
<keyword evidence="2" id="KW-1015">Disulfide bond</keyword>
<dbReference type="InterPro" id="IPR009003">
    <property type="entry name" value="Peptidase_S1_PA"/>
</dbReference>
<dbReference type="EC" id="3.4.21.4" evidence="6"/>
<dbReference type="PROSITE" id="PS00135">
    <property type="entry name" value="TRYPSIN_SER"/>
    <property type="match status" value="1"/>
</dbReference>
<dbReference type="InterPro" id="IPR033116">
    <property type="entry name" value="TRYPSIN_SER"/>
</dbReference>
<dbReference type="InterPro" id="IPR001314">
    <property type="entry name" value="Peptidase_S1A"/>
</dbReference>
<sequence>MRRPLRLTTVLATAALAAAGAVVGTAPSEAIVGGSSVKDGGYRFMASVQDADGHFCGGSVITSRWVLTAAHCMTEQDGSTTRPGTLRVVVGRTDLSQTSKGQTLRVDRVRVHPRYAATGTHDVALLHTTRAMRVPAIRLVSTTNNRLERDGARVTVAGWGSEAFGLPFGPSRMKAVRLSVVADGKCTLNSLTGFHPATEICADALGGDSCQGDSGGPLFGTLADGRRVQVGVVSYGVGCATPGFPGVYAEVNNPSTHGFLTRVAGL</sequence>
<feature type="chain" id="PRO_5046157418" evidence="4">
    <location>
        <begin position="18"/>
        <end position="266"/>
    </location>
</feature>
<comment type="caution">
    <text evidence="6">The sequence shown here is derived from an EMBL/GenBank/DDBJ whole genome shotgun (WGS) entry which is preliminary data.</text>
</comment>
<evidence type="ECO:0000256" key="2">
    <source>
        <dbReference type="ARBA" id="ARBA00023157"/>
    </source>
</evidence>
<dbReference type="PROSITE" id="PS00134">
    <property type="entry name" value="TRYPSIN_HIS"/>
    <property type="match status" value="1"/>
</dbReference>
<comment type="similarity">
    <text evidence="1">Belongs to the peptidase S1 family.</text>
</comment>
<dbReference type="Pfam" id="PF00089">
    <property type="entry name" value="Trypsin"/>
    <property type="match status" value="1"/>
</dbReference>
<evidence type="ECO:0000313" key="7">
    <source>
        <dbReference type="Proteomes" id="UP001183648"/>
    </source>
</evidence>
<dbReference type="InterPro" id="IPR050430">
    <property type="entry name" value="Peptidase_S1"/>
</dbReference>
<keyword evidence="3" id="KW-0645">Protease</keyword>
<dbReference type="InterPro" id="IPR043504">
    <property type="entry name" value="Peptidase_S1_PA_chymotrypsin"/>
</dbReference>
<dbReference type="Proteomes" id="UP001183648">
    <property type="component" value="Unassembled WGS sequence"/>
</dbReference>
<evidence type="ECO:0000313" key="6">
    <source>
        <dbReference type="EMBL" id="MDR7360465.1"/>
    </source>
</evidence>
<evidence type="ECO:0000256" key="3">
    <source>
        <dbReference type="RuleBase" id="RU363034"/>
    </source>
</evidence>
<gene>
    <name evidence="6" type="ORF">J2S63_000018</name>
</gene>
<dbReference type="GO" id="GO:0004252">
    <property type="term" value="F:serine-type endopeptidase activity"/>
    <property type="evidence" value="ECO:0007669"/>
    <property type="project" value="UniProtKB-EC"/>
</dbReference>
<dbReference type="SUPFAM" id="SSF50494">
    <property type="entry name" value="Trypsin-like serine proteases"/>
    <property type="match status" value="1"/>
</dbReference>
<dbReference type="InterPro" id="IPR018114">
    <property type="entry name" value="TRYPSIN_HIS"/>
</dbReference>
<dbReference type="CDD" id="cd00190">
    <property type="entry name" value="Tryp_SPc"/>
    <property type="match status" value="1"/>
</dbReference>
<reference evidence="6 7" key="1">
    <citation type="submission" date="2023-07" db="EMBL/GenBank/DDBJ databases">
        <title>Sequencing the genomes of 1000 actinobacteria strains.</title>
        <authorList>
            <person name="Klenk H.-P."/>
        </authorList>
    </citation>
    <scope>NUCLEOTIDE SEQUENCE [LARGE SCALE GENOMIC DNA]</scope>
    <source>
        <strain evidence="6 7">DSM 19426</strain>
    </source>
</reference>
<name>A0ABU2BPB7_9ACTN</name>
<dbReference type="RefSeq" id="WP_310296952.1">
    <property type="nucleotide sequence ID" value="NZ_BAAAPS010000006.1"/>
</dbReference>
<keyword evidence="3 6" id="KW-0378">Hydrolase</keyword>